<dbReference type="Proteomes" id="UP001201980">
    <property type="component" value="Unassembled WGS sequence"/>
</dbReference>
<protein>
    <submittedName>
        <fullName evidence="3">Uncharacterized protein</fullName>
    </submittedName>
</protein>
<evidence type="ECO:0000256" key="1">
    <source>
        <dbReference type="SAM" id="MobiDB-lite"/>
    </source>
</evidence>
<feature type="region of interest" description="Disordered" evidence="1">
    <location>
        <begin position="182"/>
        <end position="266"/>
    </location>
</feature>
<accession>A0AAD5WML5</accession>
<keyword evidence="2" id="KW-0812">Transmembrane</keyword>
<evidence type="ECO:0000313" key="4">
    <source>
        <dbReference type="Proteomes" id="UP001201980"/>
    </source>
</evidence>
<comment type="caution">
    <text evidence="3">The sequence shown here is derived from an EMBL/GenBank/DDBJ whole genome shotgun (WGS) entry which is preliminary data.</text>
</comment>
<evidence type="ECO:0000256" key="2">
    <source>
        <dbReference type="SAM" id="Phobius"/>
    </source>
</evidence>
<proteinExistence type="predicted"/>
<dbReference type="EMBL" id="JAKWBI020000561">
    <property type="protein sequence ID" value="KAJ2893841.1"/>
    <property type="molecule type" value="Genomic_DNA"/>
</dbReference>
<reference evidence="3" key="1">
    <citation type="submission" date="2022-07" db="EMBL/GenBank/DDBJ databases">
        <title>Draft genome sequence of Zalerion maritima ATCC 34329, a (micro)plastics degrading marine fungus.</title>
        <authorList>
            <person name="Paco A."/>
            <person name="Goncalves M.F.M."/>
            <person name="Rocha-Santos T.A.P."/>
            <person name="Alves A."/>
        </authorList>
    </citation>
    <scope>NUCLEOTIDE SEQUENCE</scope>
    <source>
        <strain evidence="3">ATCC 34329</strain>
    </source>
</reference>
<keyword evidence="4" id="KW-1185">Reference proteome</keyword>
<name>A0AAD5WML5_9PEZI</name>
<gene>
    <name evidence="3" type="ORF">MKZ38_008198</name>
</gene>
<sequence length="328" mass="35930">MRDSRFLTGQETLKRVHIQTPVPGKYLGAFTKCPNPSWKSEFIALPTSYILREFWIAKPPGARLPTRNGGAQNAPDDTMPALPHLARSPVRLPRRGTQLLLFLPFSKRASYSNAGAAAGAIGDSIGLAPTIGIGLAILVVVVIIALWAVQEWGKKAKKLAAADKRRDAEYAAAGRRQAALLAGHGRQERDPGQEKEERKPIPPRGTWRRPGAREHGAGAKDGRIPELRIDSVAANGEEEEEAGNNGFDHGYRRNGRPRGVSQGRSDQRWWWEEEDADGLMAAGTPDPPVTPPPPAVVYKKVARGEDWRVTAQEEVVEAREATVCMRVK</sequence>
<organism evidence="3 4">
    <name type="scientific">Zalerion maritima</name>
    <dbReference type="NCBI Taxonomy" id="339359"/>
    <lineage>
        <taxon>Eukaryota</taxon>
        <taxon>Fungi</taxon>
        <taxon>Dikarya</taxon>
        <taxon>Ascomycota</taxon>
        <taxon>Pezizomycotina</taxon>
        <taxon>Sordariomycetes</taxon>
        <taxon>Lulworthiomycetidae</taxon>
        <taxon>Lulworthiales</taxon>
        <taxon>Lulworthiaceae</taxon>
        <taxon>Zalerion</taxon>
    </lineage>
</organism>
<feature type="transmembrane region" description="Helical" evidence="2">
    <location>
        <begin position="131"/>
        <end position="149"/>
    </location>
</feature>
<evidence type="ECO:0000313" key="3">
    <source>
        <dbReference type="EMBL" id="KAJ2893841.1"/>
    </source>
</evidence>
<keyword evidence="2" id="KW-0472">Membrane</keyword>
<feature type="compositionally biased region" description="Basic and acidic residues" evidence="1">
    <location>
        <begin position="185"/>
        <end position="200"/>
    </location>
</feature>
<keyword evidence="2" id="KW-1133">Transmembrane helix</keyword>
<dbReference type="AlphaFoldDB" id="A0AAD5WML5"/>
<feature type="compositionally biased region" description="Basic and acidic residues" evidence="1">
    <location>
        <begin position="211"/>
        <end position="229"/>
    </location>
</feature>